<dbReference type="Proteomes" id="UP000184052">
    <property type="component" value="Unassembled WGS sequence"/>
</dbReference>
<organism evidence="10 11">
    <name type="scientific">Dethiosulfatibacter aminovorans DSM 17477</name>
    <dbReference type="NCBI Taxonomy" id="1121476"/>
    <lineage>
        <taxon>Bacteria</taxon>
        <taxon>Bacillati</taxon>
        <taxon>Bacillota</taxon>
        <taxon>Tissierellia</taxon>
        <taxon>Dethiosulfatibacter</taxon>
    </lineage>
</organism>
<dbReference type="PROSITE" id="PS00211">
    <property type="entry name" value="ABC_TRANSPORTER_1"/>
    <property type="match status" value="2"/>
</dbReference>
<keyword evidence="8" id="KW-0472">Membrane</keyword>
<dbReference type="PANTHER" id="PTHR43553:SF21">
    <property type="entry name" value="ABC TRANSPORTER ATP-BINDING PROTEIN MA_1418-RELATED"/>
    <property type="match status" value="1"/>
</dbReference>
<sequence>MADIKIENLNYSYPETGKKALENINLTVPQGQFVLIVGGSGSGKSTLIRAMAGLVPDFYGGTYSGKVEIDHEDIGSYERRRLVQKVGMVFQDPESQLVMTDAEQEIAFGLENLELPNNLIKRRIMEVTSALSLSGYKTSFIPELSGGQKQKVALASVLAMHPDILLLDEPTSQLDPIAGEEILTMVRRLNEENGITIILTEQKLERCFHFADRIIAMENGQIVQDSTNVNAIANWSVRENKPFIPPLSRLFANIHYPHIPVTVKEGRELIKNEFLLDERSSQGISECDKAEVDNQVSEDNHIVDIENLWFTYPNGSEILKNISMELAPNSFTVIMGENGCGKTTLLKNINSLLKPGRGHVRILGQDTKKSTVEELSSTVGYLSQDPNDYLFLPTVREEVNFTLNNLGLKDDGIVDEILGKLDIDKFEDSNPRDLSAGERQRVALASVLVTRPKLLLLDEPTRGLDYELKENLGEILLKLKDEGTAILMIAHDVEFAAEYSDDIILMDDGSIVEKGSKYDLLSNSTFYSPQISRLFHNYRDKVITVKQGEDVLSKLEMRKHKRMKEI</sequence>
<dbReference type="InterPro" id="IPR027417">
    <property type="entry name" value="P-loop_NTPase"/>
</dbReference>
<keyword evidence="3" id="KW-0813">Transport</keyword>
<evidence type="ECO:0000256" key="2">
    <source>
        <dbReference type="ARBA" id="ARBA00005417"/>
    </source>
</evidence>
<dbReference type="CDD" id="cd03225">
    <property type="entry name" value="ABC_cobalt_CbiO_domain1"/>
    <property type="match status" value="2"/>
</dbReference>
<dbReference type="GO" id="GO:0042626">
    <property type="term" value="F:ATPase-coupled transmembrane transporter activity"/>
    <property type="evidence" value="ECO:0007669"/>
    <property type="project" value="TreeGrafter"/>
</dbReference>
<reference evidence="10 11" key="1">
    <citation type="submission" date="2016-11" db="EMBL/GenBank/DDBJ databases">
        <authorList>
            <person name="Jaros S."/>
            <person name="Januszkiewicz K."/>
            <person name="Wedrychowicz H."/>
        </authorList>
    </citation>
    <scope>NUCLEOTIDE SEQUENCE [LARGE SCALE GENOMIC DNA]</scope>
    <source>
        <strain evidence="10 11">DSM 17477</strain>
    </source>
</reference>
<dbReference type="NCBIfam" id="NF010167">
    <property type="entry name" value="PRK13648.1"/>
    <property type="match status" value="2"/>
</dbReference>
<evidence type="ECO:0000256" key="7">
    <source>
        <dbReference type="ARBA" id="ARBA00022967"/>
    </source>
</evidence>
<dbReference type="SUPFAM" id="SSF52540">
    <property type="entry name" value="P-loop containing nucleoside triphosphate hydrolases"/>
    <property type="match status" value="2"/>
</dbReference>
<protein>
    <submittedName>
        <fullName evidence="10">Energy-coupling factor transport system ATP-binding protein</fullName>
    </submittedName>
</protein>
<keyword evidence="11" id="KW-1185">Reference proteome</keyword>
<evidence type="ECO:0000313" key="11">
    <source>
        <dbReference type="Proteomes" id="UP000184052"/>
    </source>
</evidence>
<dbReference type="OrthoDB" id="501320at2"/>
<dbReference type="Gene3D" id="3.40.50.300">
    <property type="entry name" value="P-loop containing nucleotide triphosphate hydrolases"/>
    <property type="match status" value="2"/>
</dbReference>
<comment type="subcellular location">
    <subcellularLocation>
        <location evidence="1">Cell membrane</location>
        <topology evidence="1">Peripheral membrane protein</topology>
    </subcellularLocation>
</comment>
<dbReference type="STRING" id="1121476.SAMN02745751_00420"/>
<dbReference type="Pfam" id="PF00005">
    <property type="entry name" value="ABC_tran"/>
    <property type="match status" value="2"/>
</dbReference>
<dbReference type="PANTHER" id="PTHR43553">
    <property type="entry name" value="HEAVY METAL TRANSPORTER"/>
    <property type="match status" value="1"/>
</dbReference>
<keyword evidence="6 10" id="KW-0067">ATP-binding</keyword>
<dbReference type="InterPro" id="IPR003439">
    <property type="entry name" value="ABC_transporter-like_ATP-bd"/>
</dbReference>
<evidence type="ECO:0000313" key="10">
    <source>
        <dbReference type="EMBL" id="SHI50297.1"/>
    </source>
</evidence>
<dbReference type="FunFam" id="3.40.50.300:FF:000224">
    <property type="entry name" value="Energy-coupling factor transporter ATP-binding protein EcfA"/>
    <property type="match status" value="1"/>
</dbReference>
<evidence type="ECO:0000256" key="8">
    <source>
        <dbReference type="ARBA" id="ARBA00023136"/>
    </source>
</evidence>
<dbReference type="GO" id="GO:0043190">
    <property type="term" value="C:ATP-binding cassette (ABC) transporter complex"/>
    <property type="evidence" value="ECO:0007669"/>
    <property type="project" value="TreeGrafter"/>
</dbReference>
<evidence type="ECO:0000256" key="6">
    <source>
        <dbReference type="ARBA" id="ARBA00022840"/>
    </source>
</evidence>
<dbReference type="InterPro" id="IPR003593">
    <property type="entry name" value="AAA+_ATPase"/>
</dbReference>
<dbReference type="GO" id="GO:0016887">
    <property type="term" value="F:ATP hydrolysis activity"/>
    <property type="evidence" value="ECO:0007669"/>
    <property type="project" value="InterPro"/>
</dbReference>
<proteinExistence type="inferred from homology"/>
<accession>A0A1M6BNQ8</accession>
<keyword evidence="5" id="KW-0547">Nucleotide-binding</keyword>
<evidence type="ECO:0000259" key="9">
    <source>
        <dbReference type="PROSITE" id="PS50893"/>
    </source>
</evidence>
<keyword evidence="7" id="KW-1278">Translocase</keyword>
<dbReference type="RefSeq" id="WP_073046405.1">
    <property type="nucleotide sequence ID" value="NZ_FQZL01000005.1"/>
</dbReference>
<dbReference type="InterPro" id="IPR015856">
    <property type="entry name" value="ABC_transpr_CbiO/EcfA_su"/>
</dbReference>
<dbReference type="InterPro" id="IPR017871">
    <property type="entry name" value="ABC_transporter-like_CS"/>
</dbReference>
<feature type="domain" description="ABC transporter" evidence="9">
    <location>
        <begin position="4"/>
        <end position="244"/>
    </location>
</feature>
<keyword evidence="4" id="KW-1003">Cell membrane</keyword>
<gene>
    <name evidence="10" type="ORF">SAMN02745751_00420</name>
</gene>
<evidence type="ECO:0000256" key="1">
    <source>
        <dbReference type="ARBA" id="ARBA00004202"/>
    </source>
</evidence>
<dbReference type="AlphaFoldDB" id="A0A1M6BNQ8"/>
<evidence type="ECO:0000256" key="5">
    <source>
        <dbReference type="ARBA" id="ARBA00022741"/>
    </source>
</evidence>
<evidence type="ECO:0000256" key="3">
    <source>
        <dbReference type="ARBA" id="ARBA00022448"/>
    </source>
</evidence>
<feature type="domain" description="ABC transporter" evidence="9">
    <location>
        <begin position="303"/>
        <end position="533"/>
    </location>
</feature>
<dbReference type="SMART" id="SM00382">
    <property type="entry name" value="AAA"/>
    <property type="match status" value="2"/>
</dbReference>
<name>A0A1M6BNQ8_9FIRM</name>
<dbReference type="InterPro" id="IPR050095">
    <property type="entry name" value="ECF_ABC_transporter_ATP-bd"/>
</dbReference>
<dbReference type="EMBL" id="FQZL01000005">
    <property type="protein sequence ID" value="SHI50297.1"/>
    <property type="molecule type" value="Genomic_DNA"/>
</dbReference>
<evidence type="ECO:0000256" key="4">
    <source>
        <dbReference type="ARBA" id="ARBA00022475"/>
    </source>
</evidence>
<dbReference type="GO" id="GO:0005524">
    <property type="term" value="F:ATP binding"/>
    <property type="evidence" value="ECO:0007669"/>
    <property type="project" value="UniProtKB-KW"/>
</dbReference>
<comment type="similarity">
    <text evidence="2">Belongs to the ABC transporter superfamily.</text>
</comment>
<dbReference type="PROSITE" id="PS50893">
    <property type="entry name" value="ABC_TRANSPORTER_2"/>
    <property type="match status" value="2"/>
</dbReference>